<evidence type="ECO:0000259" key="5">
    <source>
        <dbReference type="Pfam" id="PF00296"/>
    </source>
</evidence>
<dbReference type="NCBIfam" id="TIGR03619">
    <property type="entry name" value="F420_Rv2161c"/>
    <property type="match status" value="1"/>
</dbReference>
<dbReference type="STRING" id="673521.SAMN05660991_00587"/>
<protein>
    <submittedName>
        <fullName evidence="6">Probable F420-dependent oxidoreductase, Rv2161c family</fullName>
    </submittedName>
</protein>
<keyword evidence="3" id="KW-0560">Oxidoreductase</keyword>
<reference evidence="7" key="1">
    <citation type="submission" date="2016-10" db="EMBL/GenBank/DDBJ databases">
        <authorList>
            <person name="Varghese N."/>
            <person name="Submissions S."/>
        </authorList>
    </citation>
    <scope>NUCLEOTIDE SEQUENCE [LARGE SCALE GENOMIC DNA]</scope>
    <source>
        <strain evidence="7">DSM 45413</strain>
    </source>
</reference>
<keyword evidence="1" id="KW-0285">Flavoprotein</keyword>
<dbReference type="CDD" id="cd01097">
    <property type="entry name" value="Tetrahydromethanopterin_reductase"/>
    <property type="match status" value="1"/>
</dbReference>
<dbReference type="PANTHER" id="PTHR42847:SF4">
    <property type="entry name" value="ALKANESULFONATE MONOOXYGENASE-RELATED"/>
    <property type="match status" value="1"/>
</dbReference>
<organism evidence="6 7">
    <name type="scientific">Trujillonella endophytica</name>
    <dbReference type="NCBI Taxonomy" id="673521"/>
    <lineage>
        <taxon>Bacteria</taxon>
        <taxon>Bacillati</taxon>
        <taxon>Actinomycetota</taxon>
        <taxon>Actinomycetes</taxon>
        <taxon>Geodermatophilales</taxon>
        <taxon>Geodermatophilaceae</taxon>
        <taxon>Trujillonella</taxon>
    </lineage>
</organism>
<evidence type="ECO:0000313" key="7">
    <source>
        <dbReference type="Proteomes" id="UP000198960"/>
    </source>
</evidence>
<proteinExistence type="predicted"/>
<evidence type="ECO:0000313" key="6">
    <source>
        <dbReference type="EMBL" id="SEO49529.1"/>
    </source>
</evidence>
<dbReference type="InterPro" id="IPR036661">
    <property type="entry name" value="Luciferase-like_sf"/>
</dbReference>
<keyword evidence="7" id="KW-1185">Reference proteome</keyword>
<evidence type="ECO:0000256" key="2">
    <source>
        <dbReference type="ARBA" id="ARBA00022643"/>
    </source>
</evidence>
<name>A0A1H8Q5N1_9ACTN</name>
<dbReference type="OrthoDB" id="9781803at2"/>
<accession>A0A1H8Q5N1</accession>
<dbReference type="InterPro" id="IPR019921">
    <property type="entry name" value="Lucif-like_OxRdtase_Rv2161c"/>
</dbReference>
<dbReference type="EMBL" id="FOEE01000001">
    <property type="protein sequence ID" value="SEO49529.1"/>
    <property type="molecule type" value="Genomic_DNA"/>
</dbReference>
<dbReference type="Pfam" id="PF00296">
    <property type="entry name" value="Bac_luciferase"/>
    <property type="match status" value="1"/>
</dbReference>
<dbReference type="Gene3D" id="3.20.20.30">
    <property type="entry name" value="Luciferase-like domain"/>
    <property type="match status" value="1"/>
</dbReference>
<dbReference type="GO" id="GO:0008726">
    <property type="term" value="F:alkanesulfonate monooxygenase activity"/>
    <property type="evidence" value="ECO:0007669"/>
    <property type="project" value="TreeGrafter"/>
</dbReference>
<dbReference type="InterPro" id="IPR050172">
    <property type="entry name" value="SsuD_RutA_monooxygenase"/>
</dbReference>
<dbReference type="RefSeq" id="WP_091939832.1">
    <property type="nucleotide sequence ID" value="NZ_FOEE01000001.1"/>
</dbReference>
<keyword evidence="2" id="KW-0288">FMN</keyword>
<gene>
    <name evidence="6" type="ORF">SAMN05660991_00587</name>
</gene>
<dbReference type="GO" id="GO:0046306">
    <property type="term" value="P:alkanesulfonate catabolic process"/>
    <property type="evidence" value="ECO:0007669"/>
    <property type="project" value="TreeGrafter"/>
</dbReference>
<dbReference type="InterPro" id="IPR011251">
    <property type="entry name" value="Luciferase-like_dom"/>
</dbReference>
<feature type="domain" description="Luciferase-like" evidence="5">
    <location>
        <begin position="19"/>
        <end position="254"/>
    </location>
</feature>
<dbReference type="PANTHER" id="PTHR42847">
    <property type="entry name" value="ALKANESULFONATE MONOOXYGENASE"/>
    <property type="match status" value="1"/>
</dbReference>
<dbReference type="AlphaFoldDB" id="A0A1H8Q5N1"/>
<dbReference type="SUPFAM" id="SSF51679">
    <property type="entry name" value="Bacterial luciferase-like"/>
    <property type="match status" value="1"/>
</dbReference>
<sequence>MSRVPSLGAVLPQAEIRPSDPAAVLAFVREVERLGFDHLLAFEHVLGADSRARPDWDGYYDHTVPFLEPMALFAFLAQVPRLEFVTDILVAPQRQTALLAKQAATVDVLTGGRLRLGLGIGWNEVEYVGLGVPFRTRARRFEEQVPLLRRLLTEDGVDHAGEFDVIDRAGIRPLPARGVPLWIGCGDAPSALDRVGRLADGWIPHPNLGDGEKVEAGWRAVREAAERAGRDPDTLGLQGAVPYRHGAETVVDRLGRWIDLGATHVGLNTLEAGLAWPDAHLDVIRDVMATWQEALTPMAGRS</sequence>
<keyword evidence="4" id="KW-0503">Monooxygenase</keyword>
<dbReference type="Proteomes" id="UP000198960">
    <property type="component" value="Unassembled WGS sequence"/>
</dbReference>
<evidence type="ECO:0000256" key="3">
    <source>
        <dbReference type="ARBA" id="ARBA00023002"/>
    </source>
</evidence>
<evidence type="ECO:0000256" key="4">
    <source>
        <dbReference type="ARBA" id="ARBA00023033"/>
    </source>
</evidence>
<evidence type="ECO:0000256" key="1">
    <source>
        <dbReference type="ARBA" id="ARBA00022630"/>
    </source>
</evidence>